<dbReference type="PANTHER" id="PTHR30176">
    <property type="entry name" value="FERREDOXIN-TYPE PROTEIN NAPH"/>
    <property type="match status" value="1"/>
</dbReference>
<feature type="transmembrane region" description="Helical" evidence="8">
    <location>
        <begin position="91"/>
        <end position="112"/>
    </location>
</feature>
<keyword evidence="6" id="KW-0411">Iron-sulfur</keyword>
<evidence type="ECO:0000256" key="4">
    <source>
        <dbReference type="ARBA" id="ARBA00022982"/>
    </source>
</evidence>
<dbReference type="Pfam" id="PF12801">
    <property type="entry name" value="Fer4_5"/>
    <property type="match status" value="1"/>
</dbReference>
<reference evidence="10 11" key="1">
    <citation type="submission" date="2017-02" db="EMBL/GenBank/DDBJ databases">
        <title>Draft genome sequence of Moraxella porci CCUG 54912T type strain.</title>
        <authorList>
            <person name="Salva-Serra F."/>
            <person name="Engstrom-Jakobsson H."/>
            <person name="Thorell K."/>
            <person name="Jaen-Luchoro D."/>
            <person name="Gonzales-Siles L."/>
            <person name="Karlsson R."/>
            <person name="Yazdan S."/>
            <person name="Boulund F."/>
            <person name="Johnning A."/>
            <person name="Engstrand L."/>
            <person name="Kristiansson E."/>
            <person name="Moore E."/>
        </authorList>
    </citation>
    <scope>NUCLEOTIDE SEQUENCE [LARGE SCALE GENOMIC DNA]</scope>
    <source>
        <strain evidence="10 11">CCUG 54912</strain>
    </source>
</reference>
<name>A0A1T0CVJ9_9GAMM</name>
<feature type="region of interest" description="Disordered" evidence="7">
    <location>
        <begin position="1"/>
        <end position="20"/>
    </location>
</feature>
<keyword evidence="1" id="KW-0813">Transport</keyword>
<dbReference type="EMBL" id="MUYV01000001">
    <property type="protein sequence ID" value="OOS26378.1"/>
    <property type="molecule type" value="Genomic_DNA"/>
</dbReference>
<dbReference type="STRING" id="573983.B0681_00330"/>
<dbReference type="InterPro" id="IPR032879">
    <property type="entry name" value="FixG_C"/>
</dbReference>
<evidence type="ECO:0000256" key="8">
    <source>
        <dbReference type="SAM" id="Phobius"/>
    </source>
</evidence>
<dbReference type="Pfam" id="PF13746">
    <property type="entry name" value="Fer4_18"/>
    <property type="match status" value="1"/>
</dbReference>
<dbReference type="InterPro" id="IPR017896">
    <property type="entry name" value="4Fe4S_Fe-S-bd"/>
</dbReference>
<dbReference type="Proteomes" id="UP000190683">
    <property type="component" value="Unassembled WGS sequence"/>
</dbReference>
<dbReference type="AlphaFoldDB" id="A0A1T0CVJ9"/>
<evidence type="ECO:0000256" key="2">
    <source>
        <dbReference type="ARBA" id="ARBA00022485"/>
    </source>
</evidence>
<evidence type="ECO:0000256" key="1">
    <source>
        <dbReference type="ARBA" id="ARBA00022448"/>
    </source>
</evidence>
<organism evidence="10 11">
    <name type="scientific">Moraxella porci DSM 25326</name>
    <dbReference type="NCBI Taxonomy" id="573983"/>
    <lineage>
        <taxon>Bacteria</taxon>
        <taxon>Pseudomonadati</taxon>
        <taxon>Pseudomonadota</taxon>
        <taxon>Gammaproteobacteria</taxon>
        <taxon>Moraxellales</taxon>
        <taxon>Moraxellaceae</taxon>
        <taxon>Moraxella</taxon>
    </lineage>
</organism>
<feature type="transmembrane region" description="Helical" evidence="8">
    <location>
        <begin position="342"/>
        <end position="362"/>
    </location>
</feature>
<dbReference type="RefSeq" id="WP_078316767.1">
    <property type="nucleotide sequence ID" value="NZ_MUYV01000001.1"/>
</dbReference>
<dbReference type="GO" id="GO:0051539">
    <property type="term" value="F:4 iron, 4 sulfur cluster binding"/>
    <property type="evidence" value="ECO:0007669"/>
    <property type="project" value="UniProtKB-KW"/>
</dbReference>
<feature type="transmembrane region" description="Helical" evidence="8">
    <location>
        <begin position="160"/>
        <end position="183"/>
    </location>
</feature>
<keyword evidence="8" id="KW-0472">Membrane</keyword>
<feature type="domain" description="4Fe-4S ferredoxin-type" evidence="9">
    <location>
        <begin position="263"/>
        <end position="292"/>
    </location>
</feature>
<dbReference type="PANTHER" id="PTHR30176:SF3">
    <property type="entry name" value="FERREDOXIN-TYPE PROTEIN NAPH"/>
    <property type="match status" value="1"/>
</dbReference>
<keyword evidence="8" id="KW-0812">Transmembrane</keyword>
<evidence type="ECO:0000256" key="5">
    <source>
        <dbReference type="ARBA" id="ARBA00023004"/>
    </source>
</evidence>
<dbReference type="SUPFAM" id="SSF54862">
    <property type="entry name" value="4Fe-4S ferredoxins"/>
    <property type="match status" value="1"/>
</dbReference>
<protein>
    <submittedName>
        <fullName evidence="10">Cytochrome c oxidase accessory protein CcoG</fullName>
    </submittedName>
</protein>
<gene>
    <name evidence="10" type="ORF">B0681_00330</name>
</gene>
<sequence length="480" mass="54734">MSEQEKPKKKPRPAPEKIIPTSKDMDATKKRVHPRFVTGKYQNIRLVSMYAILIGFLILPWLRWNGRQAILFDVIEPKFFIFGATFMPQDFYFFAFVFIIAAMMLFMVTVYAGRVWCGYACPQTIYVHLYQQVEKLVLGERNKRIKFDREPMSGSKFAKLALIHLIWGVFSIITALTFMSLVVGVDTLILNGNPLFFMEWGKMSWIFFLIITFVTHINAGYMREHMCVYICPYGRFQSVMFDKDTLIVSYDYERGEPRGARKKDSHPEGYGDCVDCTMCVQVCPTGIDIRNGLQVECIQCAACIDACNEIMDKVGYPRGLIRYTTERQLVEKQKTKIIGWRIFAYIAVLSVAIIAAALIAVGRAPLEMEIRHDRKQLSSIGRDGMVENSYVLKIVNKTDERQVYQVRLDGDNTAGMTLRSRFKELPLQANEPYDLPVSIIGDPNVVPVGSTPITITVFSKDGTYSASAQDVFIYTPKDAK</sequence>
<dbReference type="InterPro" id="IPR014116">
    <property type="entry name" value="Cyt_c_oxidase_cbb3_FixG"/>
</dbReference>
<proteinExistence type="predicted"/>
<dbReference type="GO" id="GO:0046872">
    <property type="term" value="F:metal ion binding"/>
    <property type="evidence" value="ECO:0007669"/>
    <property type="project" value="UniProtKB-KW"/>
</dbReference>
<dbReference type="InterPro" id="IPR051684">
    <property type="entry name" value="Electron_Trans/Redox"/>
</dbReference>
<dbReference type="PROSITE" id="PS00198">
    <property type="entry name" value="4FE4S_FER_1"/>
    <property type="match status" value="1"/>
</dbReference>
<feature type="transmembrane region" description="Helical" evidence="8">
    <location>
        <begin position="203"/>
        <end position="221"/>
    </location>
</feature>
<keyword evidence="8" id="KW-1133">Transmembrane helix</keyword>
<dbReference type="InterPro" id="IPR017900">
    <property type="entry name" value="4Fe4S_Fe_S_CS"/>
</dbReference>
<evidence type="ECO:0000313" key="10">
    <source>
        <dbReference type="EMBL" id="OOS26378.1"/>
    </source>
</evidence>
<evidence type="ECO:0000313" key="11">
    <source>
        <dbReference type="Proteomes" id="UP000190683"/>
    </source>
</evidence>
<comment type="caution">
    <text evidence="10">The sequence shown here is derived from an EMBL/GenBank/DDBJ whole genome shotgun (WGS) entry which is preliminary data.</text>
</comment>
<feature type="transmembrane region" description="Helical" evidence="8">
    <location>
        <begin position="44"/>
        <end position="62"/>
    </location>
</feature>
<dbReference type="InterPro" id="IPR013783">
    <property type="entry name" value="Ig-like_fold"/>
</dbReference>
<dbReference type="Pfam" id="PF11614">
    <property type="entry name" value="FixG_C"/>
    <property type="match status" value="1"/>
</dbReference>
<keyword evidence="2" id="KW-0004">4Fe-4S</keyword>
<dbReference type="NCBIfam" id="TIGR02745">
    <property type="entry name" value="ccoG_rdxA_fixG"/>
    <property type="match status" value="1"/>
</dbReference>
<keyword evidence="11" id="KW-1185">Reference proteome</keyword>
<dbReference type="GO" id="GO:0005886">
    <property type="term" value="C:plasma membrane"/>
    <property type="evidence" value="ECO:0007669"/>
    <property type="project" value="TreeGrafter"/>
</dbReference>
<dbReference type="Gene3D" id="3.30.70.20">
    <property type="match status" value="1"/>
</dbReference>
<evidence type="ECO:0000256" key="7">
    <source>
        <dbReference type="SAM" id="MobiDB-lite"/>
    </source>
</evidence>
<keyword evidence="4" id="KW-0249">Electron transport</keyword>
<evidence type="ECO:0000259" key="9">
    <source>
        <dbReference type="PROSITE" id="PS51379"/>
    </source>
</evidence>
<dbReference type="Gene3D" id="2.60.40.10">
    <property type="entry name" value="Immunoglobulins"/>
    <property type="match status" value="1"/>
</dbReference>
<accession>A0A1T0CVJ9</accession>
<keyword evidence="5" id="KW-0408">Iron</keyword>
<dbReference type="PROSITE" id="PS51379">
    <property type="entry name" value="4FE4S_FER_2"/>
    <property type="match status" value="1"/>
</dbReference>
<evidence type="ECO:0000256" key="6">
    <source>
        <dbReference type="ARBA" id="ARBA00023014"/>
    </source>
</evidence>
<keyword evidence="3" id="KW-0479">Metal-binding</keyword>
<evidence type="ECO:0000256" key="3">
    <source>
        <dbReference type="ARBA" id="ARBA00022723"/>
    </source>
</evidence>